<organism evidence="1 2">
    <name type="scientific">Cardiobacterium valvarum F0432</name>
    <dbReference type="NCBI Taxonomy" id="797473"/>
    <lineage>
        <taxon>Bacteria</taxon>
        <taxon>Pseudomonadati</taxon>
        <taxon>Pseudomonadota</taxon>
        <taxon>Gammaproteobacteria</taxon>
        <taxon>Cardiobacteriales</taxon>
        <taxon>Cardiobacteriaceae</taxon>
        <taxon>Cardiobacterium</taxon>
    </lineage>
</organism>
<sequence length="39" mass="4596">MTEKSVLPCPSRQTVTHKNLLQNRRYWHKKNATKVAAIF</sequence>
<reference evidence="1 2" key="1">
    <citation type="submission" date="2011-08" db="EMBL/GenBank/DDBJ databases">
        <authorList>
            <person name="Weinstock G."/>
            <person name="Sodergren E."/>
            <person name="Clifton S."/>
            <person name="Fulton L."/>
            <person name="Fulton B."/>
            <person name="Courtney L."/>
            <person name="Fronick C."/>
            <person name="Harrison M."/>
            <person name="Strong C."/>
            <person name="Farmer C."/>
            <person name="Delahaunty K."/>
            <person name="Markovic C."/>
            <person name="Hall O."/>
            <person name="Minx P."/>
            <person name="Tomlinson C."/>
            <person name="Mitreva M."/>
            <person name="Hou S."/>
            <person name="Chen J."/>
            <person name="Wollam A."/>
            <person name="Pepin K.H."/>
            <person name="Johnson M."/>
            <person name="Bhonagiri V."/>
            <person name="Zhang X."/>
            <person name="Suruliraj S."/>
            <person name="Warren W."/>
            <person name="Chinwalla A."/>
            <person name="Mardis E.R."/>
            <person name="Wilson R.K."/>
        </authorList>
    </citation>
    <scope>NUCLEOTIDE SEQUENCE [LARGE SCALE GENOMIC DNA]</scope>
    <source>
        <strain evidence="1 2">F0432</strain>
    </source>
</reference>
<evidence type="ECO:0000313" key="2">
    <source>
        <dbReference type="Proteomes" id="UP000004750"/>
    </source>
</evidence>
<dbReference type="EMBL" id="AGCM01000126">
    <property type="protein sequence ID" value="EHM52624.1"/>
    <property type="molecule type" value="Genomic_DNA"/>
</dbReference>
<evidence type="ECO:0000313" key="1">
    <source>
        <dbReference type="EMBL" id="EHM52624.1"/>
    </source>
</evidence>
<comment type="caution">
    <text evidence="1">The sequence shown here is derived from an EMBL/GenBank/DDBJ whole genome shotgun (WGS) entry which is preliminary data.</text>
</comment>
<proteinExistence type="predicted"/>
<dbReference type="HOGENOM" id="CLU_3306703_0_0_6"/>
<accession>G9ZHE5</accession>
<name>G9ZHE5_9GAMM</name>
<protein>
    <submittedName>
        <fullName evidence="1">Uncharacterized protein</fullName>
    </submittedName>
</protein>
<dbReference type="AlphaFoldDB" id="G9ZHE5"/>
<dbReference type="Proteomes" id="UP000004750">
    <property type="component" value="Unassembled WGS sequence"/>
</dbReference>
<gene>
    <name evidence="1" type="ORF">HMPREF9080_02179</name>
</gene>